<proteinExistence type="predicted"/>
<sequence length="136" mass="15588">MSAIVAYTREDKEILIEILKKYPIIENKNTDATTIKKQSEAWNAVMHDYNAVRTEIRTVTQLKRCWDKIKRQKKMELSKERQNRMSTGGGGGIPDINILPDVEVIATHLSEEVTNLVDSDAQYMGNKLRKQIANKI</sequence>
<keyword evidence="3" id="KW-0805">Transcription regulation</keyword>
<dbReference type="AlphaFoldDB" id="A0A6P7GBS4"/>
<evidence type="ECO:0000256" key="5">
    <source>
        <dbReference type="ARBA" id="ARBA00025466"/>
    </source>
</evidence>
<evidence type="ECO:0000256" key="1">
    <source>
        <dbReference type="ARBA" id="ARBA00011764"/>
    </source>
</evidence>
<evidence type="ECO:0000256" key="2">
    <source>
        <dbReference type="ARBA" id="ARBA00016807"/>
    </source>
</evidence>
<protein>
    <recommendedName>
        <fullName evidence="2">Regulatory protein zeste</fullName>
    </recommendedName>
</protein>
<dbReference type="InterPro" id="IPR028002">
    <property type="entry name" value="Myb_DNA-bind_5"/>
</dbReference>
<accession>A0A6P7GBS4</accession>
<organism evidence="7">
    <name type="scientific">Diabrotica virgifera virgifera</name>
    <name type="common">western corn rootworm</name>
    <dbReference type="NCBI Taxonomy" id="50390"/>
    <lineage>
        <taxon>Eukaryota</taxon>
        <taxon>Metazoa</taxon>
        <taxon>Ecdysozoa</taxon>
        <taxon>Arthropoda</taxon>
        <taxon>Hexapoda</taxon>
        <taxon>Insecta</taxon>
        <taxon>Pterygota</taxon>
        <taxon>Neoptera</taxon>
        <taxon>Endopterygota</taxon>
        <taxon>Coleoptera</taxon>
        <taxon>Polyphaga</taxon>
        <taxon>Cucujiformia</taxon>
        <taxon>Chrysomeloidea</taxon>
        <taxon>Chrysomelidae</taxon>
        <taxon>Galerucinae</taxon>
        <taxon>Diabroticina</taxon>
        <taxon>Diabroticites</taxon>
        <taxon>Diabrotica</taxon>
    </lineage>
</organism>
<dbReference type="InParanoid" id="A0A6P7GBS4"/>
<evidence type="ECO:0000259" key="6">
    <source>
        <dbReference type="Pfam" id="PF13873"/>
    </source>
</evidence>
<comment type="subunit">
    <text evidence="1">Self-associates forming complexes of several hundred monomers.</text>
</comment>
<keyword evidence="4" id="KW-0804">Transcription</keyword>
<dbReference type="PANTHER" id="PTHR21411:SF0">
    <property type="entry name" value="REGULATORY PROTEIN ZESTE"/>
    <property type="match status" value="1"/>
</dbReference>
<comment type="function">
    <text evidence="5">Involved in transvection phenomena (= synapsis-dependent gene expression), where the synaptic pairing of chromosomes carrying genes with which zeste interacts influences the expression of these genes. Zeste binds to DNA and stimulates transcription from a nearby promoter.</text>
</comment>
<name>A0A6P7GBS4_DIAVI</name>
<dbReference type="PANTHER" id="PTHR21411">
    <property type="entry name" value="APONTIC"/>
    <property type="match status" value="1"/>
</dbReference>
<evidence type="ECO:0000256" key="3">
    <source>
        <dbReference type="ARBA" id="ARBA00023015"/>
    </source>
</evidence>
<evidence type="ECO:0000256" key="4">
    <source>
        <dbReference type="ARBA" id="ARBA00023163"/>
    </source>
</evidence>
<evidence type="ECO:0000313" key="7">
    <source>
        <dbReference type="RefSeq" id="XP_028146719.1"/>
    </source>
</evidence>
<feature type="domain" description="Myb/SANT-like DNA-binding" evidence="6">
    <location>
        <begin position="7"/>
        <end position="78"/>
    </location>
</feature>
<gene>
    <name evidence="7" type="primary">LOC114340201</name>
</gene>
<reference evidence="7" key="1">
    <citation type="submission" date="2025-08" db="UniProtKB">
        <authorList>
            <consortium name="RefSeq"/>
        </authorList>
    </citation>
    <scope>IDENTIFICATION</scope>
    <source>
        <tissue evidence="7">Whole insect</tissue>
    </source>
</reference>
<dbReference type="Pfam" id="PF13873">
    <property type="entry name" value="Myb_DNA-bind_5"/>
    <property type="match status" value="1"/>
</dbReference>
<dbReference type="RefSeq" id="XP_028146719.1">
    <property type="nucleotide sequence ID" value="XM_028290918.1"/>
</dbReference>